<evidence type="ECO:0000256" key="1">
    <source>
        <dbReference type="ARBA" id="ARBA00001210"/>
    </source>
</evidence>
<keyword evidence="3 5" id="KW-0547">Nucleotide-binding</keyword>
<evidence type="ECO:0000313" key="6">
    <source>
        <dbReference type="EMBL" id="KXV56617.1"/>
    </source>
</evidence>
<accession>A0A149TU27</accession>
<evidence type="ECO:0000256" key="3">
    <source>
        <dbReference type="ARBA" id="ARBA00022741"/>
    </source>
</evidence>
<sequence length="285" mass="30235">MKLAIMQGVDVSSTVPADMVAHIARKCLIDEVRTWPKPGLVSHVDTGSHTDMTAAHFEASARAISPYFSDLYRAGYAGADLPVLRKVGLAAEAAMLRATGGINTHRGAIWALGLLSAALGWRVARGEELPCCDVVRRVWGSDILATTHEPSSHGGVVHRLYGAGGARIEAGLGFPFIRSVGLPALEKGRELCPGDEEAARVQCCIALIAQLEDTNILYRGGTKGLSYAQTGAAMFLRRGGVGNPGWRVHAESLHRGFVSRRLSPGGAADGLAVSLFLERTEKTIS</sequence>
<organism evidence="6 7">
    <name type="scientific">Acetobacter senegalensis</name>
    <dbReference type="NCBI Taxonomy" id="446692"/>
    <lineage>
        <taxon>Bacteria</taxon>
        <taxon>Pseudomonadati</taxon>
        <taxon>Pseudomonadota</taxon>
        <taxon>Alphaproteobacteria</taxon>
        <taxon>Acetobacterales</taxon>
        <taxon>Acetobacteraceae</taxon>
        <taxon>Acetobacter</taxon>
    </lineage>
</organism>
<dbReference type="EC" id="2.4.2.52" evidence="5"/>
<comment type="function">
    <text evidence="5">Involved in the formation of 2-(5''-phosphoribosyl)-3'-dephosphocoenzyme-A, the prosthetic group of the acyl-carrier protein of the malonate decarboxylase.</text>
</comment>
<evidence type="ECO:0000256" key="4">
    <source>
        <dbReference type="ARBA" id="ARBA00022840"/>
    </source>
</evidence>
<dbReference type="EMBL" id="LHZU01000148">
    <property type="protein sequence ID" value="KXV56617.1"/>
    <property type="molecule type" value="Genomic_DNA"/>
</dbReference>
<comment type="catalytic activity">
    <reaction evidence="1 5">
        <text>3'-dephospho-CoA + ATP = 2'-(5''-triphospho-alpha-D-ribosyl)-3'-dephospho-CoA + adenine</text>
        <dbReference type="Rhea" id="RHEA:15117"/>
        <dbReference type="ChEBI" id="CHEBI:16708"/>
        <dbReference type="ChEBI" id="CHEBI:30616"/>
        <dbReference type="ChEBI" id="CHEBI:57328"/>
        <dbReference type="ChEBI" id="CHEBI:61378"/>
        <dbReference type="EC" id="2.4.2.52"/>
    </reaction>
</comment>
<comment type="similarity">
    <text evidence="5">Belongs to the CitG/MdcB family.</text>
</comment>
<keyword evidence="4 5" id="KW-0067">ATP-binding</keyword>
<dbReference type="PANTHER" id="PTHR30201:SF2">
    <property type="entry name" value="2-(5''-TRIPHOSPHORIBOSYL)-3'-DEPHOSPHOCOENZYME-A SYNTHASE"/>
    <property type="match status" value="1"/>
</dbReference>
<dbReference type="Gene3D" id="1.10.4200.10">
    <property type="entry name" value="Triphosphoribosyl-dephospho-CoA protein"/>
    <property type="match status" value="2"/>
</dbReference>
<dbReference type="Proteomes" id="UP000075360">
    <property type="component" value="Unassembled WGS sequence"/>
</dbReference>
<dbReference type="GO" id="GO:0046917">
    <property type="term" value="F:triphosphoribosyl-dephospho-CoA synthase activity"/>
    <property type="evidence" value="ECO:0007669"/>
    <property type="project" value="UniProtKB-UniRule"/>
</dbReference>
<evidence type="ECO:0000256" key="5">
    <source>
        <dbReference type="HAMAP-Rule" id="MF_01883"/>
    </source>
</evidence>
<dbReference type="NCBIfam" id="TIGR03132">
    <property type="entry name" value="malonate_mdcB"/>
    <property type="match status" value="1"/>
</dbReference>
<keyword evidence="2 5" id="KW-0808">Transferase</keyword>
<reference evidence="6 7" key="1">
    <citation type="submission" date="2015-06" db="EMBL/GenBank/DDBJ databases">
        <title>Improved classification and identification of acetic acid bacteria using matrix-assisted laser desorption/ionization time-of-flight mass spectrometry; Gluconobacter nephelii and Gluconobacter uchimurae are later heterotypic synonyms of Gluconobacter japonicus and Gluconobacter oxydans, respectively.</title>
        <authorList>
            <person name="Li L."/>
            <person name="Cleenwerck I."/>
            <person name="De Vuyst L."/>
            <person name="Vandamme P."/>
        </authorList>
    </citation>
    <scope>NUCLEOTIDE SEQUENCE [LARGE SCALE GENOMIC DNA]</scope>
    <source>
        <strain evidence="6 7">LMG 23690</strain>
    </source>
</reference>
<evidence type="ECO:0000256" key="2">
    <source>
        <dbReference type="ARBA" id="ARBA00022679"/>
    </source>
</evidence>
<gene>
    <name evidence="5" type="primary">mdcB</name>
    <name evidence="6" type="ORF">AD948_17235</name>
</gene>
<proteinExistence type="inferred from homology"/>
<dbReference type="RefSeq" id="WP_061472936.1">
    <property type="nucleotide sequence ID" value="NZ_LHZU01000148.1"/>
</dbReference>
<comment type="caution">
    <text evidence="6">The sequence shown here is derived from an EMBL/GenBank/DDBJ whole genome shotgun (WGS) entry which is preliminary data.</text>
</comment>
<evidence type="ECO:0000313" key="7">
    <source>
        <dbReference type="Proteomes" id="UP000075360"/>
    </source>
</evidence>
<dbReference type="AlphaFoldDB" id="A0A149TU27"/>
<protein>
    <recommendedName>
        <fullName evidence="5">Probable 2-(5''-triphosphoribosyl)-3'-dephosphocoenzyme-A synthase</fullName>
        <shortName evidence="5">2-(5''-triphosphoribosyl)-3'-dephospho-CoA synthase</shortName>
        <ecNumber evidence="5">2.4.2.52</ecNumber>
    </recommendedName>
</protein>
<dbReference type="Pfam" id="PF01874">
    <property type="entry name" value="CitG"/>
    <property type="match status" value="1"/>
</dbReference>
<dbReference type="InterPro" id="IPR017555">
    <property type="entry name" value="TriPribosyl-deP-CoA_syn"/>
</dbReference>
<dbReference type="HAMAP" id="MF_01883">
    <property type="entry name" value="MdcB"/>
    <property type="match status" value="1"/>
</dbReference>
<dbReference type="GO" id="GO:0005524">
    <property type="term" value="F:ATP binding"/>
    <property type="evidence" value="ECO:0007669"/>
    <property type="project" value="UniProtKB-KW"/>
</dbReference>
<dbReference type="InterPro" id="IPR002736">
    <property type="entry name" value="CitG"/>
</dbReference>
<name>A0A149TU27_9PROT</name>
<dbReference type="PANTHER" id="PTHR30201">
    <property type="entry name" value="TRIPHOSPHORIBOSYL-DEPHOSPHO-COA SYNTHASE"/>
    <property type="match status" value="1"/>
</dbReference>
<dbReference type="PATRIC" id="fig|446692.4.peg.1358"/>
<dbReference type="GO" id="GO:0051191">
    <property type="term" value="P:prosthetic group biosynthetic process"/>
    <property type="evidence" value="ECO:0007669"/>
    <property type="project" value="TreeGrafter"/>
</dbReference>